<evidence type="ECO:0000259" key="3">
    <source>
        <dbReference type="Pfam" id="PF13505"/>
    </source>
</evidence>
<accession>A0A9E2L6A3</accession>
<gene>
    <name evidence="4" type="ORF">H9789_07655</name>
</gene>
<name>A0A9E2L6A3_9BACT</name>
<protein>
    <submittedName>
        <fullName evidence="4">Porin family protein</fullName>
    </submittedName>
</protein>
<dbReference type="EMBL" id="JAHLFU010000164">
    <property type="protein sequence ID" value="MBU3853675.1"/>
    <property type="molecule type" value="Genomic_DNA"/>
</dbReference>
<dbReference type="Proteomes" id="UP000823865">
    <property type="component" value="Unassembled WGS sequence"/>
</dbReference>
<keyword evidence="1 2" id="KW-0732">Signal</keyword>
<feature type="signal peptide" evidence="2">
    <location>
        <begin position="1"/>
        <end position="22"/>
    </location>
</feature>
<evidence type="ECO:0000313" key="5">
    <source>
        <dbReference type="Proteomes" id="UP000823865"/>
    </source>
</evidence>
<comment type="caution">
    <text evidence="4">The sequence shown here is derived from an EMBL/GenBank/DDBJ whole genome shotgun (WGS) entry which is preliminary data.</text>
</comment>
<evidence type="ECO:0000256" key="2">
    <source>
        <dbReference type="SAM" id="SignalP"/>
    </source>
</evidence>
<reference evidence="4" key="1">
    <citation type="journal article" date="2021" name="PeerJ">
        <title>Extensive microbial diversity within the chicken gut microbiome revealed by metagenomics and culture.</title>
        <authorList>
            <person name="Gilroy R."/>
            <person name="Ravi A."/>
            <person name="Getino M."/>
            <person name="Pursley I."/>
            <person name="Horton D.L."/>
            <person name="Alikhan N.F."/>
            <person name="Baker D."/>
            <person name="Gharbi K."/>
            <person name="Hall N."/>
            <person name="Watson M."/>
            <person name="Adriaenssens E.M."/>
            <person name="Foster-Nyarko E."/>
            <person name="Jarju S."/>
            <person name="Secka A."/>
            <person name="Antonio M."/>
            <person name="Oren A."/>
            <person name="Chaudhuri R.R."/>
            <person name="La Ragione R."/>
            <person name="Hildebrand F."/>
            <person name="Pallen M.J."/>
        </authorList>
    </citation>
    <scope>NUCLEOTIDE SEQUENCE</scope>
    <source>
        <strain evidence="4">G3-2149</strain>
    </source>
</reference>
<dbReference type="Pfam" id="PF13505">
    <property type="entry name" value="OMP_b-brl"/>
    <property type="match status" value="1"/>
</dbReference>
<dbReference type="InterPro" id="IPR027385">
    <property type="entry name" value="Beta-barrel_OMP"/>
</dbReference>
<proteinExistence type="predicted"/>
<sequence length="204" mass="22237">MKKLKVLFVAIMASCCALPASAQFKFGVEGGLNASKVSVDHFNAKNRTGWFIGPKVQFSVPVVGFAIDGALLYSQKYLQVDSQNELGETATIKQDMPCLDLPINFKYNIGFSSLIGVYVSTGPQYSWNLGKKSLYSDDEQYGSLEASSFSWNVGVGVNALKVLQVGVTYNIALGKTGEVENLYDAATTAKLKNNTWQVRLACMF</sequence>
<evidence type="ECO:0000313" key="4">
    <source>
        <dbReference type="EMBL" id="MBU3853675.1"/>
    </source>
</evidence>
<reference evidence="4" key="2">
    <citation type="submission" date="2021-04" db="EMBL/GenBank/DDBJ databases">
        <authorList>
            <person name="Gilroy R."/>
        </authorList>
    </citation>
    <scope>NUCLEOTIDE SEQUENCE</scope>
    <source>
        <strain evidence="4">G3-2149</strain>
    </source>
</reference>
<feature type="chain" id="PRO_5039338045" evidence="2">
    <location>
        <begin position="23"/>
        <end position="204"/>
    </location>
</feature>
<evidence type="ECO:0000256" key="1">
    <source>
        <dbReference type="ARBA" id="ARBA00022729"/>
    </source>
</evidence>
<dbReference type="AlphaFoldDB" id="A0A9E2L6A3"/>
<feature type="domain" description="Outer membrane protein beta-barrel" evidence="3">
    <location>
        <begin position="9"/>
        <end position="204"/>
    </location>
</feature>
<organism evidence="4 5">
    <name type="scientific">Candidatus Paraprevotella stercoravium</name>
    <dbReference type="NCBI Taxonomy" id="2838725"/>
    <lineage>
        <taxon>Bacteria</taxon>
        <taxon>Pseudomonadati</taxon>
        <taxon>Bacteroidota</taxon>
        <taxon>Bacteroidia</taxon>
        <taxon>Bacteroidales</taxon>
        <taxon>Prevotellaceae</taxon>
        <taxon>Paraprevotella</taxon>
    </lineage>
</organism>